<dbReference type="FunCoup" id="G8JMC9">
    <property type="interactions" value="48"/>
</dbReference>
<evidence type="ECO:0000256" key="10">
    <source>
        <dbReference type="ARBA" id="ARBA00075366"/>
    </source>
</evidence>
<dbReference type="InterPro" id="IPR012919">
    <property type="entry name" value="SUN_dom"/>
</dbReference>
<dbReference type="OrthoDB" id="266334at2759"/>
<organism evidence="14 15">
    <name type="scientific">Eremothecium cymbalariae (strain CBS 270.75 / DBVPG 7215 / KCTC 17166 / NRRL Y-17582)</name>
    <name type="common">Yeast</name>
    <dbReference type="NCBI Taxonomy" id="931890"/>
    <lineage>
        <taxon>Eukaryota</taxon>
        <taxon>Fungi</taxon>
        <taxon>Dikarya</taxon>
        <taxon>Ascomycota</taxon>
        <taxon>Saccharomycotina</taxon>
        <taxon>Saccharomycetes</taxon>
        <taxon>Saccharomycetales</taxon>
        <taxon>Saccharomycetaceae</taxon>
        <taxon>Eremothecium</taxon>
    </lineage>
</organism>
<keyword evidence="6 11" id="KW-0472">Membrane</keyword>
<dbReference type="GO" id="GO:0034975">
    <property type="term" value="P:protein folding in endoplasmic reticulum"/>
    <property type="evidence" value="ECO:0007669"/>
    <property type="project" value="TreeGrafter"/>
</dbReference>
<evidence type="ECO:0000256" key="7">
    <source>
        <dbReference type="ARBA" id="ARBA00023180"/>
    </source>
</evidence>
<evidence type="ECO:0000256" key="9">
    <source>
        <dbReference type="ARBA" id="ARBA00064635"/>
    </source>
</evidence>
<feature type="domain" description="SUN" evidence="13">
    <location>
        <begin position="239"/>
        <end position="408"/>
    </location>
</feature>
<dbReference type="GO" id="GO:0005789">
    <property type="term" value="C:endoplasmic reticulum membrane"/>
    <property type="evidence" value="ECO:0007669"/>
    <property type="project" value="UniProtKB-SubCell"/>
</dbReference>
<keyword evidence="2 11" id="KW-0812">Transmembrane</keyword>
<evidence type="ECO:0000256" key="1">
    <source>
        <dbReference type="ARBA" id="ARBA00004115"/>
    </source>
</evidence>
<dbReference type="PANTHER" id="PTHR12953">
    <property type="entry name" value="MEMBRANE PROTEIN CH1 RELATED"/>
    <property type="match status" value="1"/>
</dbReference>
<sequence>MKVYNITNGVYLLLVLTLSLALVQVERNGEIFMSTFSESKSSDIVFTTSSGHLHMPSDLVVTEDVILSERSLDPVQLRSCSTVSLRQGTPVISVKGSNNIMENTSIPKLYNTRTNLNLLSTDMSFYVPKLSSVETAGIQTGDALLVSNLSRSEISSGNVVLPSTSVILNESQLTSLKVESPRKPEGHVSDDPEVHNETEFLPFAEWKKLKLDEKQAESHTESQLKTRTMIDYNKVETLGDDMEVDLGIFTSGDDDEPEGKLYQQKFNYASLDCAASIVKTNSEAHGASSILYENKDKYLLNPCSASIKFVVIELCQDILVENIEIANYEFFSSTFKKLKFSVSDRFPVPKNGWKVLGEFIAENSRDLQTFSIPNPMIWAKYLRVDILSHYGDEFYCPISVVRAHGKTMMDEFKMTQKDNEDEDLVVLENEQELTVNSSTMDELLLCNVSTYHEFFDRYNNPLIFPSSDNITLELFWDDISSQCLAALPALKFEEFVKDFNNETANPSKQTKAIDFTPNMPSLSIEESIFKNIMKRISSLEANATLSVLYIEEQSRLLSKSFSSLEKTHAKKLDSLVSAFNETMMGNLEKLSSFARQLRESSVKILEEQKLANDQFTTSTSQRLDMMEKDATFQKRMMYLILFAFSAMLVYVLLTREAYIDDYMEDDGWYLDSPPLKKAKDKLMRKAALAVSTPTIFKNIVDDVEQGKFERTRSLSSSTTSDDSQYLIDNDDDDDSLYVGRGRSYSKLLAADENEVDIDEIMSISSENSDLSNGMDRLLDVDTTALSSRESMDKENK</sequence>
<feature type="signal peptide" evidence="12">
    <location>
        <begin position="1"/>
        <end position="21"/>
    </location>
</feature>
<evidence type="ECO:0000259" key="13">
    <source>
        <dbReference type="PROSITE" id="PS51469"/>
    </source>
</evidence>
<dbReference type="FunFam" id="2.60.120.260:FF:000099">
    <property type="entry name" value="Uncharacterized protein, isoform C"/>
    <property type="match status" value="1"/>
</dbReference>
<evidence type="ECO:0000256" key="12">
    <source>
        <dbReference type="SAM" id="SignalP"/>
    </source>
</evidence>
<dbReference type="RefSeq" id="XP_003644155.1">
    <property type="nucleotide sequence ID" value="XM_003644107.1"/>
</dbReference>
<evidence type="ECO:0000313" key="14">
    <source>
        <dbReference type="EMBL" id="AET37338.1"/>
    </source>
</evidence>
<dbReference type="InterPro" id="IPR045120">
    <property type="entry name" value="Suco/Slp1-like"/>
</dbReference>
<dbReference type="eggNOG" id="KOG1396">
    <property type="taxonomic scope" value="Eukaryota"/>
</dbReference>
<keyword evidence="4" id="KW-0256">Endoplasmic reticulum</keyword>
<evidence type="ECO:0000256" key="8">
    <source>
        <dbReference type="ARBA" id="ARBA00061226"/>
    </source>
</evidence>
<gene>
    <name evidence="14" type="ordered locus">Ecym_1081</name>
</gene>
<dbReference type="Pfam" id="PF07738">
    <property type="entry name" value="Sad1_UNC"/>
    <property type="match status" value="1"/>
</dbReference>
<evidence type="ECO:0000256" key="2">
    <source>
        <dbReference type="ARBA" id="ARBA00022692"/>
    </source>
</evidence>
<feature type="transmembrane region" description="Helical" evidence="11">
    <location>
        <begin position="636"/>
        <end position="653"/>
    </location>
</feature>
<keyword evidence="15" id="KW-1185">Reference proteome</keyword>
<protein>
    <recommendedName>
        <fullName evidence="10">SUN-like protein 1</fullName>
    </recommendedName>
</protein>
<comment type="similarity">
    <text evidence="8">Belongs to the SLP1 family.</text>
</comment>
<reference evidence="15" key="1">
    <citation type="journal article" date="2012" name="G3 (Bethesda)">
        <title>Pichia sorbitophila, an interspecies yeast hybrid reveals early steps of genome resolution following polyploidization.</title>
        <authorList>
            <person name="Leh Louis V."/>
            <person name="Despons L."/>
            <person name="Friedrich A."/>
            <person name="Martin T."/>
            <person name="Durrens P."/>
            <person name="Casaregola S."/>
            <person name="Neuveglise C."/>
            <person name="Fairhead C."/>
            <person name="Marck C."/>
            <person name="Cruz J.A."/>
            <person name="Straub M.L."/>
            <person name="Kugler V."/>
            <person name="Sacerdot C."/>
            <person name="Uzunov Z."/>
            <person name="Thierry A."/>
            <person name="Weiss S."/>
            <person name="Bleykasten C."/>
            <person name="De Montigny J."/>
            <person name="Jacques N."/>
            <person name="Jung P."/>
            <person name="Lemaire M."/>
            <person name="Mallet S."/>
            <person name="Morel G."/>
            <person name="Richard G.F."/>
            <person name="Sarkar A."/>
            <person name="Savel G."/>
            <person name="Schacherer J."/>
            <person name="Seret M.L."/>
            <person name="Talla E."/>
            <person name="Samson G."/>
            <person name="Jubin C."/>
            <person name="Poulain J."/>
            <person name="Vacherie B."/>
            <person name="Barbe V."/>
            <person name="Pelletier E."/>
            <person name="Sherman D.J."/>
            <person name="Westhof E."/>
            <person name="Weissenbach J."/>
            <person name="Baret P.V."/>
            <person name="Wincker P."/>
            <person name="Gaillardin C."/>
            <person name="Dujon B."/>
            <person name="Souciet J.L."/>
        </authorList>
    </citation>
    <scope>NUCLEOTIDE SEQUENCE [LARGE SCALE GENOMIC DNA]</scope>
    <source>
        <strain evidence="15">CBS 270.75 / DBVPG 7215 / KCTC 17166 / NRRL Y-17582</strain>
    </source>
</reference>
<dbReference type="KEGG" id="erc:Ecym_1081"/>
<comment type="subunit">
    <text evidence="9">Interacts with EMP65.</text>
</comment>
<evidence type="ECO:0000256" key="11">
    <source>
        <dbReference type="SAM" id="Phobius"/>
    </source>
</evidence>
<dbReference type="Proteomes" id="UP000006790">
    <property type="component" value="Chromosome 1"/>
</dbReference>
<proteinExistence type="inferred from homology"/>
<dbReference type="HOGENOM" id="CLU_006633_2_0_1"/>
<dbReference type="GeneID" id="11469559"/>
<keyword evidence="7" id="KW-0325">Glycoprotein</keyword>
<keyword evidence="3 12" id="KW-0732">Signal</keyword>
<dbReference type="PROSITE" id="PS51469">
    <property type="entry name" value="SUN"/>
    <property type="match status" value="1"/>
</dbReference>
<evidence type="ECO:0000313" key="15">
    <source>
        <dbReference type="Proteomes" id="UP000006790"/>
    </source>
</evidence>
<dbReference type="AlphaFoldDB" id="G8JMC9"/>
<accession>G8JMC9</accession>
<dbReference type="PANTHER" id="PTHR12953:SF0">
    <property type="entry name" value="SUN DOMAIN-CONTAINING OSSIFICATION FACTOR"/>
    <property type="match status" value="1"/>
</dbReference>
<dbReference type="STRING" id="931890.G8JMC9"/>
<evidence type="ECO:0000256" key="5">
    <source>
        <dbReference type="ARBA" id="ARBA00022989"/>
    </source>
</evidence>
<evidence type="ECO:0000256" key="4">
    <source>
        <dbReference type="ARBA" id="ARBA00022824"/>
    </source>
</evidence>
<dbReference type="EMBL" id="CP002497">
    <property type="protein sequence ID" value="AET37338.1"/>
    <property type="molecule type" value="Genomic_DNA"/>
</dbReference>
<keyword evidence="5 11" id="KW-1133">Transmembrane helix</keyword>
<evidence type="ECO:0000256" key="6">
    <source>
        <dbReference type="ARBA" id="ARBA00023136"/>
    </source>
</evidence>
<dbReference type="InParanoid" id="G8JMC9"/>
<dbReference type="OMA" id="TPTIFKN"/>
<name>G8JMC9_ERECY</name>
<feature type="chain" id="PRO_5003510852" description="SUN-like protein 1" evidence="12">
    <location>
        <begin position="22"/>
        <end position="796"/>
    </location>
</feature>
<evidence type="ECO:0000256" key="3">
    <source>
        <dbReference type="ARBA" id="ARBA00022729"/>
    </source>
</evidence>
<comment type="subcellular location">
    <subcellularLocation>
        <location evidence="1">Endoplasmic reticulum membrane</location>
        <topology evidence="1">Single-pass type I membrane protein</topology>
    </subcellularLocation>
</comment>